<reference evidence="7" key="1">
    <citation type="journal article" date="2013" name="Sci. Rep.">
        <title>Metagenomics uncovers a new group of low GC and ultra-small marine Actinobacteria.</title>
        <authorList>
            <person name="Ghai R."/>
            <person name="Mizuno C.M."/>
            <person name="Picazo A."/>
            <person name="Camacho A."/>
            <person name="Rodriguez-Valera F."/>
        </authorList>
    </citation>
    <scope>NUCLEOTIDE SEQUENCE</scope>
</reference>
<evidence type="ECO:0000256" key="4">
    <source>
        <dbReference type="ARBA" id="ARBA00022989"/>
    </source>
</evidence>
<comment type="subcellular location">
    <subcellularLocation>
        <location evidence="1">Cell membrane</location>
        <topology evidence="1">Multi-pass membrane protein</topology>
    </subcellularLocation>
</comment>
<feature type="transmembrane region" description="Helical" evidence="6">
    <location>
        <begin position="126"/>
        <end position="144"/>
    </location>
</feature>
<dbReference type="Pfam" id="PF02653">
    <property type="entry name" value="BPD_transp_2"/>
    <property type="match status" value="1"/>
</dbReference>
<name>S5DYK3_9ACTN</name>
<evidence type="ECO:0000256" key="1">
    <source>
        <dbReference type="ARBA" id="ARBA00004651"/>
    </source>
</evidence>
<feature type="transmembrane region" description="Helical" evidence="6">
    <location>
        <begin position="320"/>
        <end position="337"/>
    </location>
</feature>
<proteinExistence type="predicted"/>
<feature type="transmembrane region" description="Helical" evidence="6">
    <location>
        <begin position="272"/>
        <end position="299"/>
    </location>
</feature>
<evidence type="ECO:0000313" key="7">
    <source>
        <dbReference type="EMBL" id="AGQ20042.1"/>
    </source>
</evidence>
<feature type="transmembrane region" description="Helical" evidence="6">
    <location>
        <begin position="33"/>
        <end position="53"/>
    </location>
</feature>
<keyword evidence="3 6" id="KW-0812">Transmembrane</keyword>
<feature type="transmembrane region" description="Helical" evidence="6">
    <location>
        <begin position="184"/>
        <end position="203"/>
    </location>
</feature>
<keyword evidence="4 6" id="KW-1133">Transmembrane helix</keyword>
<accession>S5DYK3</accession>
<dbReference type="EMBL" id="KC811149">
    <property type="protein sequence ID" value="AGQ20042.1"/>
    <property type="molecule type" value="Genomic_DNA"/>
</dbReference>
<dbReference type="InterPro" id="IPR043428">
    <property type="entry name" value="LivM-like"/>
</dbReference>
<keyword evidence="5 6" id="KW-0472">Membrane</keyword>
<feature type="transmembrane region" description="Helical" evidence="6">
    <location>
        <begin position="97"/>
        <end position="119"/>
    </location>
</feature>
<dbReference type="CDD" id="cd06581">
    <property type="entry name" value="TM_PBP1_LivM_like"/>
    <property type="match status" value="1"/>
</dbReference>
<dbReference type="GO" id="GO:0015658">
    <property type="term" value="F:branched-chain amino acid transmembrane transporter activity"/>
    <property type="evidence" value="ECO:0007669"/>
    <property type="project" value="InterPro"/>
</dbReference>
<evidence type="ECO:0000256" key="6">
    <source>
        <dbReference type="SAM" id="Phobius"/>
    </source>
</evidence>
<keyword evidence="2" id="KW-1003">Cell membrane</keyword>
<feature type="transmembrane region" description="Helical" evidence="6">
    <location>
        <begin position="9"/>
        <end position="27"/>
    </location>
</feature>
<dbReference type="GO" id="GO:0005886">
    <property type="term" value="C:plasma membrane"/>
    <property type="evidence" value="ECO:0007669"/>
    <property type="project" value="UniProtKB-SubCell"/>
</dbReference>
<feature type="transmembrane region" description="Helical" evidence="6">
    <location>
        <begin position="65"/>
        <end position="85"/>
    </location>
</feature>
<dbReference type="AlphaFoldDB" id="S5DYK3"/>
<sequence length="354" mass="38669">MNSLLVSRRVIFTIAITSFSIYLVFILNPEGALRILINLLTFAGIYGLSAIGLNVHFGWTGLLNFGHASFMGMGAYVTLLLMPHAAGREGEVTTSGLPIIIAVFFGIAAAALFGLLLGLPAIRLRGDYLAIVTIAAAEIFRLLVRDLESITGGVYGIISYTENLQKFRPEFINSLSLNYEFAPSQAWVGIIAWVSIVLTLFLLKRLNSSPWGRALRAVREDEDAVRAMGKNAVWLKLQSFMLGAGIAGLSGVLLAFNYGSLETTVFVPLLTFYVWAIMILGGVGSLTGPIYGSIIFWVIISETDRLAYIFFENANGQQLAGFRFLLVGLLIMLLMIFRPSGLLGKKEELLLDVK</sequence>
<feature type="transmembrane region" description="Helical" evidence="6">
    <location>
        <begin position="240"/>
        <end position="260"/>
    </location>
</feature>
<evidence type="ECO:0000256" key="5">
    <source>
        <dbReference type="ARBA" id="ARBA00023136"/>
    </source>
</evidence>
<dbReference type="PANTHER" id="PTHR30482">
    <property type="entry name" value="HIGH-AFFINITY BRANCHED-CHAIN AMINO ACID TRANSPORT SYSTEM PERMEASE"/>
    <property type="match status" value="1"/>
</dbReference>
<dbReference type="InterPro" id="IPR001851">
    <property type="entry name" value="ABC_transp_permease"/>
</dbReference>
<dbReference type="PANTHER" id="PTHR30482:SF10">
    <property type="entry name" value="HIGH-AFFINITY BRANCHED-CHAIN AMINO ACID TRANSPORT PROTEIN BRAE"/>
    <property type="match status" value="1"/>
</dbReference>
<organism evidence="7">
    <name type="scientific">Candidatus Actinomarina minuta</name>
    <dbReference type="NCBI Taxonomy" id="1389454"/>
    <lineage>
        <taxon>Bacteria</taxon>
        <taxon>Bacillati</taxon>
        <taxon>Actinomycetota</taxon>
        <taxon>Actinomycetes</taxon>
        <taxon>Candidatus Actinomarinidae</taxon>
        <taxon>Candidatus Actinomarinales</taxon>
        <taxon>Candidatus Actinomarineae</taxon>
        <taxon>Candidatus Actinomarinaceae</taxon>
        <taxon>Candidatus Actinomarina</taxon>
    </lineage>
</organism>
<evidence type="ECO:0000256" key="2">
    <source>
        <dbReference type="ARBA" id="ARBA00022475"/>
    </source>
</evidence>
<protein>
    <submittedName>
        <fullName evidence="7">ABC-type branched-chain amino acid transport system, permease component</fullName>
    </submittedName>
</protein>
<evidence type="ECO:0000256" key="3">
    <source>
        <dbReference type="ARBA" id="ARBA00022692"/>
    </source>
</evidence>